<reference evidence="2 3" key="1">
    <citation type="submission" date="2015-03" db="EMBL/GenBank/DDBJ databases">
        <title>Genome assembly of Sandaracinus amylolyticus DSM 53668.</title>
        <authorList>
            <person name="Sharma G."/>
            <person name="Subramanian S."/>
        </authorList>
    </citation>
    <scope>NUCLEOTIDE SEQUENCE [LARGE SCALE GENOMIC DNA]</scope>
    <source>
        <strain evidence="2 3">DSM 53668</strain>
    </source>
</reference>
<evidence type="ECO:0000313" key="2">
    <source>
        <dbReference type="EMBL" id="AKF09843.1"/>
    </source>
</evidence>
<proteinExistence type="predicted"/>
<accession>A0A0F6W824</accession>
<dbReference type="AlphaFoldDB" id="A0A0F6W824"/>
<dbReference type="KEGG" id="samy:DB32_006992"/>
<dbReference type="Proteomes" id="UP000034883">
    <property type="component" value="Chromosome"/>
</dbReference>
<evidence type="ECO:0000256" key="1">
    <source>
        <dbReference type="SAM" id="MobiDB-lite"/>
    </source>
</evidence>
<feature type="region of interest" description="Disordered" evidence="1">
    <location>
        <begin position="1"/>
        <end position="51"/>
    </location>
</feature>
<organism evidence="2 3">
    <name type="scientific">Sandaracinus amylolyticus</name>
    <dbReference type="NCBI Taxonomy" id="927083"/>
    <lineage>
        <taxon>Bacteria</taxon>
        <taxon>Pseudomonadati</taxon>
        <taxon>Myxococcota</taxon>
        <taxon>Polyangia</taxon>
        <taxon>Polyangiales</taxon>
        <taxon>Sandaracinaceae</taxon>
        <taxon>Sandaracinus</taxon>
    </lineage>
</organism>
<keyword evidence="3" id="KW-1185">Reference proteome</keyword>
<dbReference type="EMBL" id="CP011125">
    <property type="protein sequence ID" value="AKF09843.1"/>
    <property type="molecule type" value="Genomic_DNA"/>
</dbReference>
<name>A0A0F6W824_9BACT</name>
<protein>
    <submittedName>
        <fullName evidence="2">Uncharacterized protein</fullName>
    </submittedName>
</protein>
<gene>
    <name evidence="2" type="ORF">DB32_006992</name>
</gene>
<evidence type="ECO:0000313" key="3">
    <source>
        <dbReference type="Proteomes" id="UP000034883"/>
    </source>
</evidence>
<feature type="compositionally biased region" description="Basic and acidic residues" evidence="1">
    <location>
        <begin position="21"/>
        <end position="34"/>
    </location>
</feature>
<dbReference type="STRING" id="927083.DB32_006992"/>
<sequence length="72" mass="8098">MRRGVHVQVRSRLPPGRRGVRRADASARRARADGRTSVGVRGRGGRDPVRVGDVRGRRVLRRMFVGRRVRSG</sequence>